<dbReference type="PROSITE" id="PS51462">
    <property type="entry name" value="NUDIX"/>
    <property type="match status" value="1"/>
</dbReference>
<feature type="domain" description="Nudix hydrolase" evidence="2">
    <location>
        <begin position="3"/>
        <end position="207"/>
    </location>
</feature>
<keyword evidence="1 3" id="KW-0378">Hydrolase</keyword>
<organism evidence="3 4">
    <name type="scientific">Kosmotoga olearia (strain ATCC BAA-1733 / DSM 21960 / TBF 19.5.1)</name>
    <dbReference type="NCBI Taxonomy" id="521045"/>
    <lineage>
        <taxon>Bacteria</taxon>
        <taxon>Thermotogati</taxon>
        <taxon>Thermotogota</taxon>
        <taxon>Thermotogae</taxon>
        <taxon>Kosmotogales</taxon>
        <taxon>Kosmotogaceae</taxon>
        <taxon>Kosmotoga</taxon>
    </lineage>
</organism>
<sequence>MDNVLGKVAAFVTRKNGNEVELLLFKHPTAGIQIPGGTVEAGEDFLDAVIRETAEETGLINVEVKNLIGYKDVVLPENEFVVLNKTKVYSRPDLSSFDWAEFRRGLPVTRIREESGFTQVQIVLEYGESPEEKYVTYNITGWVPTSVLTNKIRRHYYHLICNEDTPETWEHFSDNYIFKFFWAPISKLPDIVSPQKEWLKYVFEDFKYSFE</sequence>
<evidence type="ECO:0000313" key="4">
    <source>
        <dbReference type="Proteomes" id="UP000002382"/>
    </source>
</evidence>
<dbReference type="InterPro" id="IPR020084">
    <property type="entry name" value="NUDIX_hydrolase_CS"/>
</dbReference>
<dbReference type="OrthoDB" id="165272at2"/>
<dbReference type="KEGG" id="kol:Kole_1808"/>
<reference evidence="3 4" key="1">
    <citation type="submission" date="2009-06" db="EMBL/GenBank/DDBJ databases">
        <title>Complete sequence of Thermotogales bacterium TBF 19.5.1.</title>
        <authorList>
            <consortium name="US DOE Joint Genome Institute"/>
            <person name="Lucas S."/>
            <person name="Copeland A."/>
            <person name="Lapidus A."/>
            <person name="Glavina del Rio T."/>
            <person name="Tice H."/>
            <person name="Bruce D."/>
            <person name="Goodwin L."/>
            <person name="Pitluck S."/>
            <person name="Chertkov O."/>
            <person name="Brettin T."/>
            <person name="Detter J.C."/>
            <person name="Han C."/>
            <person name="Schmutz J."/>
            <person name="Larimer F."/>
            <person name="Land M."/>
            <person name="Hauser L."/>
            <person name="Kyrpides N."/>
            <person name="Ovchinnikova G."/>
            <person name="Noll K."/>
        </authorList>
    </citation>
    <scope>NUCLEOTIDE SEQUENCE [LARGE SCALE GENOMIC DNA]</scope>
    <source>
        <strain evidence="4">ATCC BAA-1733 / DSM 21960 / TBF 19.5.1</strain>
    </source>
</reference>
<dbReference type="Pfam" id="PF00293">
    <property type="entry name" value="NUDIX"/>
    <property type="match status" value="1"/>
</dbReference>
<gene>
    <name evidence="3" type="ordered locus">Kole_1808</name>
</gene>
<dbReference type="STRING" id="521045.Kole_1808"/>
<dbReference type="InterPro" id="IPR000086">
    <property type="entry name" value="NUDIX_hydrolase_dom"/>
</dbReference>
<keyword evidence="4" id="KW-1185">Reference proteome</keyword>
<dbReference type="PROSITE" id="PS00893">
    <property type="entry name" value="NUDIX_BOX"/>
    <property type="match status" value="1"/>
</dbReference>
<evidence type="ECO:0000313" key="3">
    <source>
        <dbReference type="EMBL" id="ACR80492.1"/>
    </source>
</evidence>
<reference evidence="3 4" key="2">
    <citation type="journal article" date="2011" name="J. Bacteriol.">
        <title>Genome Sequence of Kosmotoga olearia Strain TBF 19.5.1, a Thermophilic Bacterium with a Wide Growth Temperature Range, Isolated from the Troll B Oil Platform in the North Sea.</title>
        <authorList>
            <person name="Swithers K.S."/>
            <person name="Dipippo J.L."/>
            <person name="Bruce D.C."/>
            <person name="Detter C."/>
            <person name="Tapia R."/>
            <person name="Han S."/>
            <person name="Goodwin L.A."/>
            <person name="Han J."/>
            <person name="Woyke T."/>
            <person name="Pitluck S."/>
            <person name="Pennacchio L."/>
            <person name="Nolan M."/>
            <person name="Mikhailova N."/>
            <person name="Land M.L."/>
            <person name="Nesbo C.L."/>
            <person name="Gogarten J.P."/>
            <person name="Noll K.M."/>
        </authorList>
    </citation>
    <scope>NUCLEOTIDE SEQUENCE [LARGE SCALE GENOMIC DNA]</scope>
    <source>
        <strain evidence="4">ATCC BAA-1733 / DSM 21960 / TBF 19.5.1</strain>
    </source>
</reference>
<dbReference type="GO" id="GO:0016787">
    <property type="term" value="F:hydrolase activity"/>
    <property type="evidence" value="ECO:0007669"/>
    <property type="project" value="UniProtKB-KW"/>
</dbReference>
<dbReference type="AlphaFoldDB" id="C5CFZ8"/>
<dbReference type="HOGENOM" id="CLU_1286945_0_0_0"/>
<dbReference type="RefSeq" id="WP_015869136.1">
    <property type="nucleotide sequence ID" value="NC_012785.1"/>
</dbReference>
<accession>C5CFZ8</accession>
<dbReference type="Proteomes" id="UP000002382">
    <property type="component" value="Chromosome"/>
</dbReference>
<dbReference type="InterPro" id="IPR015797">
    <property type="entry name" value="NUDIX_hydrolase-like_dom_sf"/>
</dbReference>
<proteinExistence type="predicted"/>
<evidence type="ECO:0000259" key="2">
    <source>
        <dbReference type="PROSITE" id="PS51462"/>
    </source>
</evidence>
<name>C5CFZ8_KOSOT</name>
<dbReference type="SUPFAM" id="SSF55811">
    <property type="entry name" value="Nudix"/>
    <property type="match status" value="1"/>
</dbReference>
<dbReference type="Gene3D" id="3.90.79.10">
    <property type="entry name" value="Nucleoside Triphosphate Pyrophosphohydrolase"/>
    <property type="match status" value="1"/>
</dbReference>
<evidence type="ECO:0000256" key="1">
    <source>
        <dbReference type="ARBA" id="ARBA00022801"/>
    </source>
</evidence>
<protein>
    <submittedName>
        <fullName evidence="3">NUDIX hydrolase</fullName>
    </submittedName>
</protein>
<dbReference type="eggNOG" id="COG0494">
    <property type="taxonomic scope" value="Bacteria"/>
</dbReference>
<dbReference type="EMBL" id="CP001634">
    <property type="protein sequence ID" value="ACR80492.1"/>
    <property type="molecule type" value="Genomic_DNA"/>
</dbReference>